<dbReference type="Gene3D" id="3.40.30.10">
    <property type="entry name" value="Glutaredoxin"/>
    <property type="match status" value="1"/>
</dbReference>
<dbReference type="PANTHER" id="PTHR42673">
    <property type="entry name" value="MALEYLACETOACETATE ISOMERASE"/>
    <property type="match status" value="1"/>
</dbReference>
<proteinExistence type="predicted"/>
<dbReference type="Pfam" id="PF00043">
    <property type="entry name" value="GST_C"/>
    <property type="match status" value="1"/>
</dbReference>
<dbReference type="Pfam" id="PF13409">
    <property type="entry name" value="GST_N_2"/>
    <property type="match status" value="1"/>
</dbReference>
<dbReference type="EMBL" id="JACVVK020000277">
    <property type="protein sequence ID" value="KAK7480655.1"/>
    <property type="molecule type" value="Genomic_DNA"/>
</dbReference>
<feature type="domain" description="GST C-terminal" evidence="2">
    <location>
        <begin position="93"/>
        <end position="223"/>
    </location>
</feature>
<dbReference type="SUPFAM" id="SSF52833">
    <property type="entry name" value="Thioredoxin-like"/>
    <property type="match status" value="1"/>
</dbReference>
<dbReference type="CDD" id="cd00570">
    <property type="entry name" value="GST_N_family"/>
    <property type="match status" value="1"/>
</dbReference>
<evidence type="ECO:0000313" key="3">
    <source>
        <dbReference type="EMBL" id="KAK7480655.1"/>
    </source>
</evidence>
<name>A0ABD0K1E4_9CAEN</name>
<reference evidence="3 4" key="1">
    <citation type="journal article" date="2023" name="Sci. Data">
        <title>Genome assembly of the Korean intertidal mud-creeper Batillaria attramentaria.</title>
        <authorList>
            <person name="Patra A.K."/>
            <person name="Ho P.T."/>
            <person name="Jun S."/>
            <person name="Lee S.J."/>
            <person name="Kim Y."/>
            <person name="Won Y.J."/>
        </authorList>
    </citation>
    <scope>NUCLEOTIDE SEQUENCE [LARGE SCALE GENOMIC DNA]</scope>
    <source>
        <strain evidence="3">Wonlab-2016</strain>
    </source>
</reference>
<dbReference type="SFLD" id="SFLDS00019">
    <property type="entry name" value="Glutathione_Transferase_(cytos"/>
    <property type="match status" value="1"/>
</dbReference>
<dbReference type="InterPro" id="IPR010987">
    <property type="entry name" value="Glutathione-S-Trfase_C-like"/>
</dbReference>
<dbReference type="AlphaFoldDB" id="A0ABD0K1E4"/>
<dbReference type="InterPro" id="IPR040079">
    <property type="entry name" value="Glutathione_S-Trfase"/>
</dbReference>
<keyword evidence="4" id="KW-1185">Reference proteome</keyword>
<evidence type="ECO:0000313" key="4">
    <source>
        <dbReference type="Proteomes" id="UP001519460"/>
    </source>
</evidence>
<dbReference type="InterPro" id="IPR036249">
    <property type="entry name" value="Thioredoxin-like_sf"/>
</dbReference>
<sequence length="227" mass="25886">MAGEGMFLYWGSGSAPCWRPMIVLEEKGIKGYGSKMISFSNKEHKGEEVMKLNPRGQVPTFRDGDVVVNESNAICDYLEFKYGEQGTRLLPTDPAKRALVLQRMHEVQNLHKALIEQIVYYIWRTKPEDINQETLATKKKEAREELERWEAYLKEQGDGSFVAGKEFSMADVYLFPTLAFAVRGKLDMSKTPALAAWYATMEKRQSVQATWPPHWKEGPGQDLFVGV</sequence>
<organism evidence="3 4">
    <name type="scientific">Batillaria attramentaria</name>
    <dbReference type="NCBI Taxonomy" id="370345"/>
    <lineage>
        <taxon>Eukaryota</taxon>
        <taxon>Metazoa</taxon>
        <taxon>Spiralia</taxon>
        <taxon>Lophotrochozoa</taxon>
        <taxon>Mollusca</taxon>
        <taxon>Gastropoda</taxon>
        <taxon>Caenogastropoda</taxon>
        <taxon>Sorbeoconcha</taxon>
        <taxon>Cerithioidea</taxon>
        <taxon>Batillariidae</taxon>
        <taxon>Batillaria</taxon>
    </lineage>
</organism>
<dbReference type="Proteomes" id="UP001519460">
    <property type="component" value="Unassembled WGS sequence"/>
</dbReference>
<gene>
    <name evidence="3" type="ORF">BaRGS_00028127</name>
</gene>
<dbReference type="InterPro" id="IPR036282">
    <property type="entry name" value="Glutathione-S-Trfase_C_sf"/>
</dbReference>
<accession>A0ABD0K1E4</accession>
<protein>
    <recommendedName>
        <fullName evidence="5">Glutathione S-transferase</fullName>
    </recommendedName>
</protein>
<dbReference type="InterPro" id="IPR004045">
    <property type="entry name" value="Glutathione_S-Trfase_N"/>
</dbReference>
<feature type="domain" description="GST N-terminal" evidence="1">
    <location>
        <begin position="4"/>
        <end position="86"/>
    </location>
</feature>
<dbReference type="PANTHER" id="PTHR42673:SF4">
    <property type="entry name" value="MALEYLACETOACETATE ISOMERASE"/>
    <property type="match status" value="1"/>
</dbReference>
<evidence type="ECO:0000259" key="2">
    <source>
        <dbReference type="PROSITE" id="PS50405"/>
    </source>
</evidence>
<dbReference type="SFLD" id="SFLDG00358">
    <property type="entry name" value="Main_(cytGST)"/>
    <property type="match status" value="1"/>
</dbReference>
<comment type="caution">
    <text evidence="3">The sequence shown here is derived from an EMBL/GenBank/DDBJ whole genome shotgun (WGS) entry which is preliminary data.</text>
</comment>
<dbReference type="InterPro" id="IPR004046">
    <property type="entry name" value="GST_C"/>
</dbReference>
<dbReference type="PROSITE" id="PS50405">
    <property type="entry name" value="GST_CTER"/>
    <property type="match status" value="1"/>
</dbReference>
<evidence type="ECO:0008006" key="5">
    <source>
        <dbReference type="Google" id="ProtNLM"/>
    </source>
</evidence>
<dbReference type="SUPFAM" id="SSF47616">
    <property type="entry name" value="GST C-terminal domain-like"/>
    <property type="match status" value="1"/>
</dbReference>
<dbReference type="Gene3D" id="1.20.1050.10">
    <property type="match status" value="1"/>
</dbReference>
<evidence type="ECO:0000259" key="1">
    <source>
        <dbReference type="PROSITE" id="PS50404"/>
    </source>
</evidence>
<dbReference type="FunFam" id="3.40.30.10:FF:000221">
    <property type="entry name" value="Glutathione S-transferase rho"/>
    <property type="match status" value="1"/>
</dbReference>
<dbReference type="PROSITE" id="PS50404">
    <property type="entry name" value="GST_NTER"/>
    <property type="match status" value="1"/>
</dbReference>